<dbReference type="InterPro" id="IPR000010">
    <property type="entry name" value="Cystatin_dom"/>
</dbReference>
<dbReference type="InterPro" id="IPR046350">
    <property type="entry name" value="Cystatin_sf"/>
</dbReference>
<sequence length="88" mass="10036">MLILFAMTAVGGYTNHSDTQLPPNIEKQFIKQTKQYKHVEITSLSTQVVAGINYKLHVNLDGKQATIVFWAKLDKTVEFKGIQWIKND</sequence>
<dbReference type="Gene3D" id="3.10.450.10">
    <property type="match status" value="1"/>
</dbReference>
<reference evidence="2 3" key="1">
    <citation type="journal article" date="2014" name="PLoS Genet.">
        <title>The Genome of Spironucleus salmonicida Highlights a Fish Pathogen Adapted to Fluctuating Environments.</title>
        <authorList>
            <person name="Xu F."/>
            <person name="Jerlstrom-Hultqvist J."/>
            <person name="Einarsson E."/>
            <person name="Astvaldsson A."/>
            <person name="Svard S.G."/>
            <person name="Andersson J.O."/>
        </authorList>
    </citation>
    <scope>NUCLEOTIDE SEQUENCE</scope>
    <source>
        <strain evidence="3">ATCC 50377</strain>
    </source>
</reference>
<dbReference type="AlphaFoldDB" id="V6LB74"/>
<dbReference type="Pfam" id="PF00031">
    <property type="entry name" value="Cystatin"/>
    <property type="match status" value="1"/>
</dbReference>
<dbReference type="SUPFAM" id="SSF54403">
    <property type="entry name" value="Cystatin/monellin"/>
    <property type="match status" value="1"/>
</dbReference>
<dbReference type="VEuPathDB" id="GiardiaDB:SS50377_26654"/>
<dbReference type="OrthoDB" id="2429551at2759"/>
<accession>V6LB74</accession>
<dbReference type="Proteomes" id="UP000018208">
    <property type="component" value="Unassembled WGS sequence"/>
</dbReference>
<gene>
    <name evidence="2" type="ORF">SS50377_19227</name>
    <name evidence="3" type="ORF">SS50377_26654</name>
</gene>
<proteinExistence type="predicted"/>
<feature type="domain" description="Cystatin" evidence="1">
    <location>
        <begin position="32"/>
        <end position="61"/>
    </location>
</feature>
<dbReference type="InterPro" id="IPR018073">
    <property type="entry name" value="Prot_inh_cystat_CS"/>
</dbReference>
<dbReference type="GO" id="GO:0004869">
    <property type="term" value="F:cysteine-type endopeptidase inhibitor activity"/>
    <property type="evidence" value="ECO:0007669"/>
    <property type="project" value="InterPro"/>
</dbReference>
<keyword evidence="4" id="KW-1185">Reference proteome</keyword>
<evidence type="ECO:0000313" key="2">
    <source>
        <dbReference type="EMBL" id="EST41498.1"/>
    </source>
</evidence>
<evidence type="ECO:0000313" key="4">
    <source>
        <dbReference type="Proteomes" id="UP000018208"/>
    </source>
</evidence>
<reference evidence="3" key="2">
    <citation type="submission" date="2020-12" db="EMBL/GenBank/DDBJ databases">
        <title>New Spironucleus salmonicida genome in near-complete chromosomes.</title>
        <authorList>
            <person name="Xu F."/>
            <person name="Kurt Z."/>
            <person name="Jimenez-Gonzalez A."/>
            <person name="Astvaldsson A."/>
            <person name="Andersson J.O."/>
            <person name="Svard S.G."/>
        </authorList>
    </citation>
    <scope>NUCLEOTIDE SEQUENCE</scope>
    <source>
        <strain evidence="3">ATCC 50377</strain>
    </source>
</reference>
<dbReference type="PROSITE" id="PS00287">
    <property type="entry name" value="CYSTATIN"/>
    <property type="match status" value="1"/>
</dbReference>
<organism evidence="2">
    <name type="scientific">Spironucleus salmonicida</name>
    <dbReference type="NCBI Taxonomy" id="348837"/>
    <lineage>
        <taxon>Eukaryota</taxon>
        <taxon>Metamonada</taxon>
        <taxon>Diplomonadida</taxon>
        <taxon>Hexamitidae</taxon>
        <taxon>Hexamitinae</taxon>
        <taxon>Spironucleus</taxon>
    </lineage>
</organism>
<evidence type="ECO:0000259" key="1">
    <source>
        <dbReference type="Pfam" id="PF00031"/>
    </source>
</evidence>
<dbReference type="EMBL" id="KI546170">
    <property type="protein sequence ID" value="EST41498.1"/>
    <property type="molecule type" value="Genomic_DNA"/>
</dbReference>
<name>V6LB74_9EUKA</name>
<protein>
    <submittedName>
        <fullName evidence="2">Cystatin domain-containing protein</fullName>
    </submittedName>
</protein>
<dbReference type="EMBL" id="AUWU02000006">
    <property type="protein sequence ID" value="KAH0572444.1"/>
    <property type="molecule type" value="Genomic_DNA"/>
</dbReference>
<evidence type="ECO:0000313" key="3">
    <source>
        <dbReference type="EMBL" id="KAH0572444.1"/>
    </source>
</evidence>